<dbReference type="PANTHER" id="PTHR10357:SF179">
    <property type="entry name" value="NEUTRAL AND BASIC AMINO ACID TRANSPORT PROTEIN RBAT"/>
    <property type="match status" value="1"/>
</dbReference>
<protein>
    <submittedName>
        <fullName evidence="4">Glycoside hydrolase family 13 protein</fullName>
    </submittedName>
</protein>
<accession>A0ABU9CUF9</accession>
<keyword evidence="4" id="KW-0378">Hydrolase</keyword>
<dbReference type="SUPFAM" id="SSF51445">
    <property type="entry name" value="(Trans)glycosidases"/>
    <property type="match status" value="1"/>
</dbReference>
<evidence type="ECO:0000256" key="1">
    <source>
        <dbReference type="ARBA" id="ARBA00008061"/>
    </source>
</evidence>
<keyword evidence="5" id="KW-1185">Reference proteome</keyword>
<dbReference type="EMBL" id="JBBPCN010000001">
    <property type="protein sequence ID" value="MEK8071031.1"/>
    <property type="molecule type" value="Genomic_DNA"/>
</dbReference>
<gene>
    <name evidence="4" type="ORF">AABD04_09275</name>
</gene>
<organism evidence="4 5">
    <name type="scientific">Rhodococcus navarretei</name>
    <dbReference type="NCBI Taxonomy" id="3128981"/>
    <lineage>
        <taxon>Bacteria</taxon>
        <taxon>Bacillati</taxon>
        <taxon>Actinomycetota</taxon>
        <taxon>Actinomycetes</taxon>
        <taxon>Mycobacteriales</taxon>
        <taxon>Nocardiaceae</taxon>
        <taxon>Rhodococcus</taxon>
    </lineage>
</organism>
<feature type="region of interest" description="Disordered" evidence="2">
    <location>
        <begin position="1"/>
        <end position="20"/>
    </location>
</feature>
<dbReference type="InterPro" id="IPR017853">
    <property type="entry name" value="GH"/>
</dbReference>
<evidence type="ECO:0000256" key="2">
    <source>
        <dbReference type="SAM" id="MobiDB-lite"/>
    </source>
</evidence>
<name>A0ABU9CUF9_9NOCA</name>
<proteinExistence type="inferred from homology"/>
<comment type="caution">
    <text evidence="4">The sequence shown here is derived from an EMBL/GenBank/DDBJ whole genome shotgun (WGS) entry which is preliminary data.</text>
</comment>
<dbReference type="SMART" id="SM00642">
    <property type="entry name" value="Aamy"/>
    <property type="match status" value="1"/>
</dbReference>
<dbReference type="Gene3D" id="3.20.20.80">
    <property type="entry name" value="Glycosidases"/>
    <property type="match status" value="1"/>
</dbReference>
<evidence type="ECO:0000313" key="4">
    <source>
        <dbReference type="EMBL" id="MEK8071031.1"/>
    </source>
</evidence>
<dbReference type="PANTHER" id="PTHR10357">
    <property type="entry name" value="ALPHA-AMYLASE FAMILY MEMBER"/>
    <property type="match status" value="1"/>
</dbReference>
<feature type="domain" description="Glycosyl hydrolase family 13 catalytic" evidence="3">
    <location>
        <begin position="55"/>
        <end position="440"/>
    </location>
</feature>
<dbReference type="InterPro" id="IPR006047">
    <property type="entry name" value="GH13_cat_dom"/>
</dbReference>
<dbReference type="InterPro" id="IPR045857">
    <property type="entry name" value="O16G_dom_2"/>
</dbReference>
<sequence length="562" mass="62656">MSTKLYSPLTDKSGFRQTPAPLNRSAADRLALLPLVTDPIERSELLWWQDAVFYQIYPRSFADSNGDGIGDLDGIRDKLGYLELLGIDAIWIGPITRSPMADHGYDVSDPRDIDPLFGSLEIFDALVDEAHARDIKVTMDLVPNHTSIEHPWFRSALTAPRGGAERARYIFRDGRGNDGSQPPNNWPSIFGGPAWTRVTEPDGSPGQWYLHIFAPEQPDLNWNNPEVFDDFARTLRFWLSRGIDGFRLDVAHGMAKPAELDDMSLELNALMKNDDDDPRFNNPRVHNLHRRIRAVMDEFPGTVTVGEIWVQDNVRFSEYIRPDELHLGFNFRLASVDFDAETIRDAIANSLAAVELVDGTPTWTLSNHDVEREVTRYGGGDLGRARSRAMILVELALPGTIFVYNGAELGLPNVQLPESALQDPVWERSGHAERGRDGCRVPMPWEGHTPPFGFSTTDRTWLPMPPEWDGCTAEAQLEDVDSMLSLYRTAFELRALRPEFTGSGIDWYGAPPGCLAFRRRGGLICALNASDEAIPLPPGELLLASAPLVDGRLPAHAAAWLV</sequence>
<dbReference type="Pfam" id="PF00128">
    <property type="entry name" value="Alpha-amylase"/>
    <property type="match status" value="1"/>
</dbReference>
<dbReference type="Gene3D" id="3.90.400.10">
    <property type="entry name" value="Oligo-1,6-glucosidase, Domain 2"/>
    <property type="match status" value="1"/>
</dbReference>
<comment type="similarity">
    <text evidence="1">Belongs to the glycosyl hydrolase 13 family.</text>
</comment>
<evidence type="ECO:0000313" key="5">
    <source>
        <dbReference type="Proteomes" id="UP001456513"/>
    </source>
</evidence>
<evidence type="ECO:0000259" key="3">
    <source>
        <dbReference type="SMART" id="SM00642"/>
    </source>
</evidence>
<dbReference type="GO" id="GO:0016787">
    <property type="term" value="F:hydrolase activity"/>
    <property type="evidence" value="ECO:0007669"/>
    <property type="project" value="UniProtKB-KW"/>
</dbReference>
<dbReference type="RefSeq" id="WP_341440986.1">
    <property type="nucleotide sequence ID" value="NZ_JBBPCN010000001.1"/>
</dbReference>
<reference evidence="4 5" key="1">
    <citation type="submission" date="2024-03" db="EMBL/GenBank/DDBJ databases">
        <title>Rhodococcus navarretei sp. nov. and Pseudarthrobacter quantumdoti sp. nov., two new species with the ability to biosynthesize Quantum Dots isolated from soil samples at Union Glacier, Antarctica.</title>
        <authorList>
            <person name="Vargas M."/>
        </authorList>
    </citation>
    <scope>NUCLEOTIDE SEQUENCE [LARGE SCALE GENOMIC DNA]</scope>
    <source>
        <strain evidence="4 5">EXRC-4A-4</strain>
    </source>
</reference>
<dbReference type="Proteomes" id="UP001456513">
    <property type="component" value="Unassembled WGS sequence"/>
</dbReference>
<dbReference type="CDD" id="cd11332">
    <property type="entry name" value="AmyAc_OligoGlu_TS"/>
    <property type="match status" value="1"/>
</dbReference>